<gene>
    <name evidence="2" type="ORF">K6Y31_08430</name>
</gene>
<feature type="signal peptide" evidence="1">
    <location>
        <begin position="1"/>
        <end position="18"/>
    </location>
</feature>
<comment type="caution">
    <text evidence="2">The sequence shown here is derived from an EMBL/GenBank/DDBJ whole genome shotgun (WGS) entry which is preliminary data.</text>
</comment>
<dbReference type="RefSeq" id="WP_233052351.1">
    <property type="nucleotide sequence ID" value="NZ_JAIMJA010000007.1"/>
</dbReference>
<protein>
    <submittedName>
        <fullName evidence="2">Uncharacterized protein</fullName>
    </submittedName>
</protein>
<name>A0ABS8W785_9GAMM</name>
<evidence type="ECO:0000256" key="1">
    <source>
        <dbReference type="SAM" id="SignalP"/>
    </source>
</evidence>
<reference evidence="2 3" key="1">
    <citation type="journal article" date="2022" name="Environ. Microbiol. Rep.">
        <title>Eco-phylogenetic analyses reveal divergent evolution of vitamin B12 metabolism in the marine bacterial family 'Psychromonadaceae'.</title>
        <authorList>
            <person name="Jin X."/>
            <person name="Yang Y."/>
            <person name="Cao H."/>
            <person name="Gao B."/>
            <person name="Zhao Z."/>
        </authorList>
    </citation>
    <scope>NUCLEOTIDE SEQUENCE [LARGE SCALE GENOMIC DNA]</scope>
    <source>
        <strain evidence="2 3">MKS20</strain>
    </source>
</reference>
<keyword evidence="1" id="KW-0732">Signal</keyword>
<accession>A0ABS8W785</accession>
<organism evidence="2 3">
    <name type="scientific">Motilimonas cestriensis</name>
    <dbReference type="NCBI Taxonomy" id="2742685"/>
    <lineage>
        <taxon>Bacteria</taxon>
        <taxon>Pseudomonadati</taxon>
        <taxon>Pseudomonadota</taxon>
        <taxon>Gammaproteobacteria</taxon>
        <taxon>Alteromonadales</taxon>
        <taxon>Alteromonadales genera incertae sedis</taxon>
        <taxon>Motilimonas</taxon>
    </lineage>
</organism>
<evidence type="ECO:0000313" key="2">
    <source>
        <dbReference type="EMBL" id="MCE2594839.1"/>
    </source>
</evidence>
<feature type="chain" id="PRO_5045955327" evidence="1">
    <location>
        <begin position="19"/>
        <end position="106"/>
    </location>
</feature>
<evidence type="ECO:0000313" key="3">
    <source>
        <dbReference type="Proteomes" id="UP001201273"/>
    </source>
</evidence>
<sequence>MRKLFIAATLCCASAAYAENETRLLLQYKADDTTLKQDVTSMIEQFGCPISATKARSDNQAIITLACELPATTKTQLLERLTQSQMLIYAEFDQIMTHQSTASEVK</sequence>
<proteinExistence type="predicted"/>
<dbReference type="EMBL" id="JAIMJA010000007">
    <property type="protein sequence ID" value="MCE2594839.1"/>
    <property type="molecule type" value="Genomic_DNA"/>
</dbReference>
<dbReference type="Proteomes" id="UP001201273">
    <property type="component" value="Unassembled WGS sequence"/>
</dbReference>
<keyword evidence="3" id="KW-1185">Reference proteome</keyword>